<dbReference type="AlphaFoldDB" id="A0A7U7L9I6"/>
<organism evidence="1">
    <name type="scientific">Salmonella enterica</name>
    <name type="common">Salmonella choleraesuis</name>
    <dbReference type="NCBI Taxonomy" id="28901"/>
    <lineage>
        <taxon>Bacteria</taxon>
        <taxon>Pseudomonadati</taxon>
        <taxon>Pseudomonadota</taxon>
        <taxon>Gammaproteobacteria</taxon>
        <taxon>Enterobacterales</taxon>
        <taxon>Enterobacteriaceae</taxon>
        <taxon>Salmonella</taxon>
    </lineage>
</organism>
<evidence type="ECO:0000313" key="1">
    <source>
        <dbReference type="EMBL" id="EAA8668703.1"/>
    </source>
</evidence>
<proteinExistence type="predicted"/>
<accession>A0A7U7L9I6</accession>
<feature type="non-terminal residue" evidence="1">
    <location>
        <position position="1"/>
    </location>
</feature>
<gene>
    <name evidence="1" type="ORF">NL99_28250</name>
</gene>
<dbReference type="EMBL" id="AAACVH010000112">
    <property type="protein sequence ID" value="EAA8668703.1"/>
    <property type="molecule type" value="Genomic_DNA"/>
</dbReference>
<reference evidence="1" key="1">
    <citation type="submission" date="2018-08" db="EMBL/GenBank/DDBJ databases">
        <authorList>
            <consortium name="GenomeTrakr network: Whole genome sequencing for foodborne pathogen traceback"/>
        </authorList>
    </citation>
    <scope>NUCLEOTIDE SEQUENCE [LARGE SCALE GENOMIC DNA]</scope>
    <source>
        <strain evidence="1">FLUFL-367</strain>
    </source>
</reference>
<comment type="caution">
    <text evidence="1">The sequence shown here is derived from an EMBL/GenBank/DDBJ whole genome shotgun (WGS) entry which is preliminary data.</text>
</comment>
<protein>
    <submittedName>
        <fullName evidence="1">Uncharacterized protein</fullName>
    </submittedName>
</protein>
<name>A0A7U7L9I6_SALER</name>
<sequence>TLYVTQNPRWLVLLPASILAEKVISKSRYDNNNRKDYADPKHNKHSLAHNFLLINDVQQG</sequence>
<dbReference type="Proteomes" id="UP000839834">
    <property type="component" value="Unassembled WGS sequence"/>
</dbReference>